<keyword evidence="1" id="KW-1133">Transmembrane helix</keyword>
<keyword evidence="1" id="KW-0472">Membrane</keyword>
<feature type="transmembrane region" description="Helical" evidence="1">
    <location>
        <begin position="110"/>
        <end position="134"/>
    </location>
</feature>
<gene>
    <name evidence="3" type="ORF">ENR64_12310</name>
</gene>
<feature type="domain" description="WH2" evidence="2">
    <location>
        <begin position="13"/>
        <end position="30"/>
    </location>
</feature>
<feature type="transmembrane region" description="Helical" evidence="1">
    <location>
        <begin position="34"/>
        <end position="58"/>
    </location>
</feature>
<evidence type="ECO:0000256" key="1">
    <source>
        <dbReference type="SAM" id="Phobius"/>
    </source>
</evidence>
<evidence type="ECO:0000259" key="2">
    <source>
        <dbReference type="PROSITE" id="PS51082"/>
    </source>
</evidence>
<dbReference type="InterPro" id="IPR003124">
    <property type="entry name" value="WH2_dom"/>
</dbReference>
<feature type="transmembrane region" description="Helical" evidence="1">
    <location>
        <begin position="78"/>
        <end position="98"/>
    </location>
</feature>
<comment type="caution">
    <text evidence="3">The sequence shown here is derived from an EMBL/GenBank/DDBJ whole genome shotgun (WGS) entry which is preliminary data.</text>
</comment>
<evidence type="ECO:0000313" key="3">
    <source>
        <dbReference type="EMBL" id="HFM98515.1"/>
    </source>
</evidence>
<dbReference type="PROSITE" id="PS51082">
    <property type="entry name" value="WH2"/>
    <property type="match status" value="1"/>
</dbReference>
<dbReference type="GO" id="GO:0003779">
    <property type="term" value="F:actin binding"/>
    <property type="evidence" value="ECO:0007669"/>
    <property type="project" value="InterPro"/>
</dbReference>
<reference evidence="3" key="1">
    <citation type="journal article" date="2020" name="mSystems">
        <title>Genome- and Community-Level Interaction Insights into Carbon Utilization and Element Cycling Functions of Hydrothermarchaeota in Hydrothermal Sediment.</title>
        <authorList>
            <person name="Zhou Z."/>
            <person name="Liu Y."/>
            <person name="Xu W."/>
            <person name="Pan J."/>
            <person name="Luo Z.H."/>
            <person name="Li M."/>
        </authorList>
    </citation>
    <scope>NUCLEOTIDE SEQUENCE [LARGE SCALE GENOMIC DNA]</scope>
    <source>
        <strain evidence="3">SpSt-418</strain>
    </source>
</reference>
<accession>A0A7C3PFG0</accession>
<keyword evidence="1" id="KW-0812">Transmembrane</keyword>
<organism evidence="3">
    <name type="scientific">Oscillatoriales cyanobacterium SpSt-418</name>
    <dbReference type="NCBI Taxonomy" id="2282169"/>
    <lineage>
        <taxon>Bacteria</taxon>
        <taxon>Bacillati</taxon>
        <taxon>Cyanobacteriota</taxon>
        <taxon>Cyanophyceae</taxon>
        <taxon>Oscillatoriophycideae</taxon>
        <taxon>Oscillatoriales</taxon>
    </lineage>
</organism>
<feature type="transmembrane region" description="Helical" evidence="1">
    <location>
        <begin position="183"/>
        <end position="202"/>
    </location>
</feature>
<protein>
    <recommendedName>
        <fullName evidence="2">WH2 domain-containing protein</fullName>
    </recommendedName>
</protein>
<dbReference type="AlphaFoldDB" id="A0A7C3PFG0"/>
<proteinExistence type="predicted"/>
<dbReference type="EMBL" id="DSRU01000173">
    <property type="protein sequence ID" value="HFM98515.1"/>
    <property type="molecule type" value="Genomic_DNA"/>
</dbReference>
<feature type="transmembrane region" description="Helical" evidence="1">
    <location>
        <begin position="140"/>
        <end position="162"/>
    </location>
</feature>
<name>A0A7C3PFG0_9CYAN</name>
<sequence>MNYFSTVIALLRDRQAFLEEIHDGVKLKSKMSSLLISSFCFFAVYGLIIGSYHALYGANSVGFHPPFQIFSSAIKLPALYLITLLVCLPTLYIFNVLFGSKQTLSQHFTYLLTAISVIAILLLGFAPVTLFFLITVRDYHFFLLLNVAVFALTGILGVSFLYQVMRPIADDDDQQNIKIRTSILRFWLVLYGFVGSQLGWTLRPFFGSPGQFELFRPNEGSFFTGVWNALVNLLTNS</sequence>